<name>A0ACC1BN80_9ROSI</name>
<accession>A0ACC1BN80</accession>
<evidence type="ECO:0000313" key="2">
    <source>
        <dbReference type="Proteomes" id="UP001164250"/>
    </source>
</evidence>
<comment type="caution">
    <text evidence="1">The sequence shown here is derived from an EMBL/GenBank/DDBJ whole genome shotgun (WGS) entry which is preliminary data.</text>
</comment>
<sequence>MFPHSLVFTISQLLAWVLKPPRMPFSLHRSLRVTASPPTSLNHEEFAEPEFDHSTVLRNDTVSSLQKYLSGHFSGYGYACTILALDLGQYHGREMGKDHSAGSWVIPLIAHTAGFGKKSLTYRGQALYRLLTDMAEGLIGIAILLPFSLNVSSPSI</sequence>
<dbReference type="EMBL" id="CM047900">
    <property type="protein sequence ID" value="KAJ0100312.1"/>
    <property type="molecule type" value="Genomic_DNA"/>
</dbReference>
<reference evidence="2" key="1">
    <citation type="journal article" date="2023" name="G3 (Bethesda)">
        <title>Genome assembly and association tests identify interacting loci associated with vigor, precocity, and sex in interspecific pistachio rootstocks.</title>
        <authorList>
            <person name="Palmer W."/>
            <person name="Jacygrad E."/>
            <person name="Sagayaradj S."/>
            <person name="Cavanaugh K."/>
            <person name="Han R."/>
            <person name="Bertier L."/>
            <person name="Beede B."/>
            <person name="Kafkas S."/>
            <person name="Golino D."/>
            <person name="Preece J."/>
            <person name="Michelmore R."/>
        </authorList>
    </citation>
    <scope>NUCLEOTIDE SEQUENCE [LARGE SCALE GENOMIC DNA]</scope>
</reference>
<dbReference type="Proteomes" id="UP001164250">
    <property type="component" value="Chromosome 4"/>
</dbReference>
<protein>
    <submittedName>
        <fullName evidence="1">Uncharacterized protein</fullName>
    </submittedName>
</protein>
<evidence type="ECO:0000313" key="1">
    <source>
        <dbReference type="EMBL" id="KAJ0100312.1"/>
    </source>
</evidence>
<keyword evidence="2" id="KW-1185">Reference proteome</keyword>
<proteinExistence type="predicted"/>
<organism evidence="1 2">
    <name type="scientific">Pistacia atlantica</name>
    <dbReference type="NCBI Taxonomy" id="434234"/>
    <lineage>
        <taxon>Eukaryota</taxon>
        <taxon>Viridiplantae</taxon>
        <taxon>Streptophyta</taxon>
        <taxon>Embryophyta</taxon>
        <taxon>Tracheophyta</taxon>
        <taxon>Spermatophyta</taxon>
        <taxon>Magnoliopsida</taxon>
        <taxon>eudicotyledons</taxon>
        <taxon>Gunneridae</taxon>
        <taxon>Pentapetalae</taxon>
        <taxon>rosids</taxon>
        <taxon>malvids</taxon>
        <taxon>Sapindales</taxon>
        <taxon>Anacardiaceae</taxon>
        <taxon>Pistacia</taxon>
    </lineage>
</organism>
<gene>
    <name evidence="1" type="ORF">Patl1_20263</name>
</gene>